<dbReference type="Proteomes" id="UP001153620">
    <property type="component" value="Chromosome 4"/>
</dbReference>
<sequence>MKILIALSLAFCAVNGFSFFNAHADPIEIAPFNSCAGIADGTRLRIESNCNAFTLCDSGYGLNLTCRLSEPDFDWCTGKCVNDKSVCTQTSCSTDTTTTTVAGDTTTTTSTTTTASTTTSTTPAAVTTTTTTSKTTTPFNIPTVPTVCSPVCDTSLCVAPGCPEQMVCKIGNVCECDSTIMCPTDLDTCSLPENCGCASNCECSDPDTNLLCTCIEKDTSVCTFDRETQCVEKCGCDYRCDSSVCTESTTNPGSYLCTGCNEEKSCPFKKEECLAKCGCTKNCDCDLTGSTCNCFSTCQCPTTPPPDVCPFVPADCVTKCGCAERCNCNGPFCMCNVDAVCPEI</sequence>
<feature type="signal peptide" evidence="1">
    <location>
        <begin position="1"/>
        <end position="16"/>
    </location>
</feature>
<proteinExistence type="predicted"/>
<accession>A0A9N9S6U6</accession>
<dbReference type="EMBL" id="OU895880">
    <property type="protein sequence ID" value="CAG9811286.1"/>
    <property type="molecule type" value="Genomic_DNA"/>
</dbReference>
<evidence type="ECO:0000313" key="4">
    <source>
        <dbReference type="Proteomes" id="UP001153620"/>
    </source>
</evidence>
<dbReference type="InterPro" id="IPR036508">
    <property type="entry name" value="Chitin-bd_dom_sf"/>
</dbReference>
<dbReference type="GO" id="GO:0008061">
    <property type="term" value="F:chitin binding"/>
    <property type="evidence" value="ECO:0007669"/>
    <property type="project" value="InterPro"/>
</dbReference>
<keyword evidence="1" id="KW-0732">Signal</keyword>
<evidence type="ECO:0000313" key="2">
    <source>
        <dbReference type="EMBL" id="CAG9811286.1"/>
    </source>
</evidence>
<feature type="chain" id="PRO_5040652768" evidence="1">
    <location>
        <begin position="17"/>
        <end position="344"/>
    </location>
</feature>
<organism evidence="2 4">
    <name type="scientific">Chironomus riparius</name>
    <dbReference type="NCBI Taxonomy" id="315576"/>
    <lineage>
        <taxon>Eukaryota</taxon>
        <taxon>Metazoa</taxon>
        <taxon>Ecdysozoa</taxon>
        <taxon>Arthropoda</taxon>
        <taxon>Hexapoda</taxon>
        <taxon>Insecta</taxon>
        <taxon>Pterygota</taxon>
        <taxon>Neoptera</taxon>
        <taxon>Endopterygota</taxon>
        <taxon>Diptera</taxon>
        <taxon>Nematocera</taxon>
        <taxon>Chironomoidea</taxon>
        <taxon>Chironomidae</taxon>
        <taxon>Chironominae</taxon>
        <taxon>Chironomus</taxon>
    </lineage>
</organism>
<evidence type="ECO:0000256" key="1">
    <source>
        <dbReference type="SAM" id="SignalP"/>
    </source>
</evidence>
<reference evidence="2" key="2">
    <citation type="submission" date="2022-10" db="EMBL/GenBank/DDBJ databases">
        <authorList>
            <consortium name="ENA_rothamsted_submissions"/>
            <consortium name="culmorum"/>
            <person name="King R."/>
        </authorList>
    </citation>
    <scope>NUCLEOTIDE SEQUENCE</scope>
</reference>
<evidence type="ECO:0000313" key="3">
    <source>
        <dbReference type="EMBL" id="CAG9811492.1"/>
    </source>
</evidence>
<dbReference type="AlphaFoldDB" id="A0A9N9S6U6"/>
<dbReference type="EMBL" id="OU895880">
    <property type="protein sequence ID" value="CAG9811492.1"/>
    <property type="molecule type" value="Genomic_DNA"/>
</dbReference>
<protein>
    <submittedName>
        <fullName evidence="2">Uncharacterized protein</fullName>
    </submittedName>
</protein>
<keyword evidence="4" id="KW-1185">Reference proteome</keyword>
<dbReference type="OrthoDB" id="6329730at2759"/>
<dbReference type="SUPFAM" id="SSF57625">
    <property type="entry name" value="Invertebrate chitin-binding proteins"/>
    <property type="match status" value="1"/>
</dbReference>
<name>A0A9N9S6U6_9DIPT</name>
<gene>
    <name evidence="2" type="ORF">CHIRRI_LOCUS14095</name>
    <name evidence="3" type="ORF">CHIRRI_LOCUS14300</name>
</gene>
<reference evidence="2" key="1">
    <citation type="submission" date="2022-01" db="EMBL/GenBank/DDBJ databases">
        <authorList>
            <person name="King R."/>
        </authorList>
    </citation>
    <scope>NUCLEOTIDE SEQUENCE</scope>
</reference>